<evidence type="ECO:0000256" key="1">
    <source>
        <dbReference type="ARBA" id="ARBA00022729"/>
    </source>
</evidence>
<dbReference type="InterPro" id="IPR008979">
    <property type="entry name" value="Galactose-bd-like_sf"/>
</dbReference>
<reference evidence="4 5" key="1">
    <citation type="journal article" date="2011" name="J. Microbiol.">
        <title>Gramella jeungdoensis sp. nov., isolated from a solar saltern in Korea.</title>
        <authorList>
            <person name="Joung Y."/>
            <person name="Kim H."/>
            <person name="Jang T."/>
            <person name="Ahn T.S."/>
            <person name="Joh K."/>
        </authorList>
    </citation>
    <scope>NUCLEOTIDE SEQUENCE [LARGE SCALE GENOMIC DNA]</scope>
    <source>
        <strain evidence="4 5">KCTC 23123</strain>
    </source>
</reference>
<dbReference type="InterPro" id="IPR013783">
    <property type="entry name" value="Ig-like_fold"/>
</dbReference>
<dbReference type="InterPro" id="IPR052025">
    <property type="entry name" value="Xyloglucanase_GH74"/>
</dbReference>
<dbReference type="SUPFAM" id="SSF110296">
    <property type="entry name" value="Oligoxyloglucan reducing end-specific cellobiohydrolase"/>
    <property type="match status" value="2"/>
</dbReference>
<accession>A0A4Y8ARZ9</accession>
<dbReference type="InterPro" id="IPR015943">
    <property type="entry name" value="WD40/YVTN_repeat-like_dom_sf"/>
</dbReference>
<dbReference type="GO" id="GO:0010411">
    <property type="term" value="P:xyloglucan metabolic process"/>
    <property type="evidence" value="ECO:0007669"/>
    <property type="project" value="TreeGrafter"/>
</dbReference>
<dbReference type="InterPro" id="IPR003367">
    <property type="entry name" value="Thrombospondin_3-like_rpt"/>
</dbReference>
<dbReference type="GO" id="GO:0007155">
    <property type="term" value="P:cell adhesion"/>
    <property type="evidence" value="ECO:0007669"/>
    <property type="project" value="InterPro"/>
</dbReference>
<dbReference type="SUPFAM" id="SSF103647">
    <property type="entry name" value="TSP type-3 repeat"/>
    <property type="match status" value="1"/>
</dbReference>
<evidence type="ECO:0000313" key="4">
    <source>
        <dbReference type="EMBL" id="TEW72994.1"/>
    </source>
</evidence>
<evidence type="ECO:0000256" key="2">
    <source>
        <dbReference type="SAM" id="SignalP"/>
    </source>
</evidence>
<evidence type="ECO:0000259" key="3">
    <source>
        <dbReference type="PROSITE" id="PS50022"/>
    </source>
</evidence>
<sequence>MQNLLKLLLLFCLSFGISQKIVAQIENTPYDNLPENNAIYKPSFSESYPEWAKMLYQYPINFNEIERGYQQYFKEHGKQKNPITRYYKIWRRVVENYVDENGNIVLPTATELNRIQNKKSTLSKKSTDASNSNWSFLGPKNTFWLNEDNSSTPKPVAPWQVNVYALDVFKENENIIYCGTETGYINKSVDGGKNWQLMAKDYIFSGVQAVTIHPKNSNIVYASGGSQMHKSTDGGYTWQTMLQSGSYFSANHIIIDPTNHDKLLVSSDKGIFLSLDAGISWTQKSSKKAYDIHFNTNSSSLIYAIVKDGNNFQLLESLNGGTSFSAVSTFPSNITDSSGGLLAVTASNPNLMYATMLSTDNTPFLYKGILADNNWTWTKAIDCNTTAFPYNNGQGYFDLVLEISPTNENNIFVGTTTLFKTTNGSLSFDAIGGYFGRFSIHPDIQDIVWLPDGESVYVATDGGVSFSNDAFETDFQPIVNGLVGSDMWGFDQGWNEDIVVGGRYHNGNTAMTDFYNGKALRMGGAESATGWVIQGKSRHVAFNDLGSGWILPKTAEGPPEGRFQYSKFPNMFEYGGQRGNLIHHPNYFEILFLGEGNSFWKSTDMGESFKELHTFPGDVLAVQMSFTNPNVLYADVSGSGFYKSEDQGETWVLKTSLSSNSYGGSKMRGRTNIAISLSDENTVYACYSNGTWTGDKGLVFKTTNGGDTWENWTGNIDAYTKSLIIQPSSTGEDLVYLFTTARKGDQSKVYFRKASASKWELFTNSYPGNFNINAALPFFRDAKIRLAGTGGVWESPLQEQNFKPIINPWVENYQNKCMTDTIHFDNHSILKHAGASWKWDISPAPTYISDANSRNPKVVLGNPGAYSVTLTVHQNGVDYVKTIENMVTTTTCPSINDCSNPAELPKNEWSLIYADSQETNYPGYATMAFDGDTSTIWHTSWSSGTDQYPHEIQIDLGNSYNISIFKYLPRQSGSNGRVKDYELYFSYDKDNWGEPVKTGSFENSSAIQNIEFDTPVKGRYLRIKALSEVNDGAWTSIAEITLVGCIDDNCPGIDNEDQADFDNDGIGDACDDDDDNDGVEDTLDECPETPLGDSVDEKGCSLFTLPANNFKVQVISETCKNKKNGKIIITAVETHNYMATLIKDGTTTDYQFTNTLEILDIAAGSYSLCFTIEGISKDNFNRCNTIILAEPLDLKVQSKIDTGKKSISLRLTNGNEYSINLNGNIIKTTNPEITLNLVNGVNKISVTTANECQGVFEKSILVSEKLTAYPNPFIDYLLLNIGDTFSKIVAVNVLDTSGKLIQSRYLPVKNGNIIIDGSHFKTGLYIVSVQTESGISSIKIVKE</sequence>
<dbReference type="Pfam" id="PF18962">
    <property type="entry name" value="Por_Secre_tail"/>
    <property type="match status" value="1"/>
</dbReference>
<feature type="domain" description="F5/8 type C" evidence="3">
    <location>
        <begin position="898"/>
        <end position="1045"/>
    </location>
</feature>
<dbReference type="InterPro" id="IPR000421">
    <property type="entry name" value="FA58C"/>
</dbReference>
<dbReference type="SMART" id="SM00231">
    <property type="entry name" value="FA58C"/>
    <property type="match status" value="1"/>
</dbReference>
<protein>
    <submittedName>
        <fullName evidence="4">T9SS type A sorting domain-containing protein</fullName>
    </submittedName>
</protein>
<dbReference type="OrthoDB" id="9757947at2"/>
<dbReference type="PANTHER" id="PTHR43739:SF5">
    <property type="entry name" value="EXO-ALPHA-SIALIDASE"/>
    <property type="match status" value="1"/>
</dbReference>
<evidence type="ECO:0000313" key="5">
    <source>
        <dbReference type="Proteomes" id="UP000298517"/>
    </source>
</evidence>
<name>A0A4Y8ARZ9_9FLAO</name>
<dbReference type="InterPro" id="IPR035986">
    <property type="entry name" value="PKD_dom_sf"/>
</dbReference>
<dbReference type="RefSeq" id="WP_134248697.1">
    <property type="nucleotide sequence ID" value="NZ_SNQI01000004.1"/>
</dbReference>
<comment type="caution">
    <text evidence="4">The sequence shown here is derived from an EMBL/GenBank/DDBJ whole genome shotgun (WGS) entry which is preliminary data.</text>
</comment>
<dbReference type="NCBIfam" id="TIGR04183">
    <property type="entry name" value="Por_Secre_tail"/>
    <property type="match status" value="1"/>
</dbReference>
<dbReference type="Gene3D" id="2.60.40.10">
    <property type="entry name" value="Immunoglobulins"/>
    <property type="match status" value="1"/>
</dbReference>
<dbReference type="InterPro" id="IPR026444">
    <property type="entry name" value="Secre_tail"/>
</dbReference>
<keyword evidence="5" id="KW-1185">Reference proteome</keyword>
<dbReference type="Pfam" id="PF02412">
    <property type="entry name" value="TSP_3"/>
    <property type="match status" value="1"/>
</dbReference>
<dbReference type="Gene3D" id="2.130.10.10">
    <property type="entry name" value="YVTN repeat-like/Quinoprotein amine dehydrogenase"/>
    <property type="match status" value="4"/>
</dbReference>
<dbReference type="PROSITE" id="PS50022">
    <property type="entry name" value="FA58C_3"/>
    <property type="match status" value="1"/>
</dbReference>
<dbReference type="PANTHER" id="PTHR43739">
    <property type="entry name" value="XYLOGLUCANASE (EUROFUNG)"/>
    <property type="match status" value="1"/>
</dbReference>
<organism evidence="4 5">
    <name type="scientific">Gramella jeungdoensis</name>
    <dbReference type="NCBI Taxonomy" id="708091"/>
    <lineage>
        <taxon>Bacteria</taxon>
        <taxon>Pseudomonadati</taxon>
        <taxon>Bacteroidota</taxon>
        <taxon>Flavobacteriia</taxon>
        <taxon>Flavobacteriales</taxon>
        <taxon>Flavobacteriaceae</taxon>
        <taxon>Christiangramia</taxon>
    </lineage>
</organism>
<dbReference type="SUPFAM" id="SSF49785">
    <property type="entry name" value="Galactose-binding domain-like"/>
    <property type="match status" value="1"/>
</dbReference>
<dbReference type="SUPFAM" id="SSF49299">
    <property type="entry name" value="PKD domain"/>
    <property type="match status" value="1"/>
</dbReference>
<feature type="chain" id="PRO_5021352564" evidence="2">
    <location>
        <begin position="24"/>
        <end position="1343"/>
    </location>
</feature>
<dbReference type="EMBL" id="SNQI01000004">
    <property type="protein sequence ID" value="TEW72994.1"/>
    <property type="molecule type" value="Genomic_DNA"/>
</dbReference>
<dbReference type="Gene3D" id="2.60.120.260">
    <property type="entry name" value="Galactose-binding domain-like"/>
    <property type="match status" value="1"/>
</dbReference>
<dbReference type="PROSITE" id="PS51234">
    <property type="entry name" value="TSP3"/>
    <property type="match status" value="1"/>
</dbReference>
<dbReference type="InterPro" id="IPR028974">
    <property type="entry name" value="TSP_type-3_rpt"/>
</dbReference>
<gene>
    <name evidence="4" type="ORF">E2488_12440</name>
</gene>
<feature type="signal peptide" evidence="2">
    <location>
        <begin position="1"/>
        <end position="23"/>
    </location>
</feature>
<dbReference type="Pfam" id="PF00754">
    <property type="entry name" value="F5_F8_type_C"/>
    <property type="match status" value="1"/>
</dbReference>
<dbReference type="Proteomes" id="UP000298517">
    <property type="component" value="Unassembled WGS sequence"/>
</dbReference>
<dbReference type="GO" id="GO:0005509">
    <property type="term" value="F:calcium ion binding"/>
    <property type="evidence" value="ECO:0007669"/>
    <property type="project" value="InterPro"/>
</dbReference>
<proteinExistence type="predicted"/>
<keyword evidence="1 2" id="KW-0732">Signal</keyword>
<dbReference type="InterPro" id="IPR017897">
    <property type="entry name" value="Thrombospondin_3_rpt"/>
</dbReference>